<proteinExistence type="predicted"/>
<keyword evidence="2" id="KW-1185">Reference proteome</keyword>
<dbReference type="EMBL" id="JAYLLN010000020">
    <property type="protein sequence ID" value="MEI5985150.1"/>
    <property type="molecule type" value="Genomic_DNA"/>
</dbReference>
<evidence type="ECO:0000313" key="2">
    <source>
        <dbReference type="Proteomes" id="UP001363035"/>
    </source>
</evidence>
<reference evidence="1 2" key="1">
    <citation type="submission" date="2024-01" db="EMBL/GenBank/DDBJ databases">
        <title>Sphingobacterium tenebrionis sp. nov., a novel endophyte isolated from tenebrio molitor intestines.</title>
        <authorList>
            <person name="Zhang C."/>
        </authorList>
    </citation>
    <scope>NUCLEOTIDE SEQUENCE [LARGE SCALE GENOMIC DNA]</scope>
    <source>
        <strain evidence="1 2">PU5-4</strain>
    </source>
</reference>
<evidence type="ECO:0000313" key="1">
    <source>
        <dbReference type="EMBL" id="MEI5985150.1"/>
    </source>
</evidence>
<dbReference type="Proteomes" id="UP001363035">
    <property type="component" value="Unassembled WGS sequence"/>
</dbReference>
<sequence>MKIHMEADIAVGSARLYPYNNNGEIYEEWEQEADDNRNIDW</sequence>
<name>A0ABU8I605_9SPHI</name>
<accession>A0ABU8I605</accession>
<organism evidence="1 2">
    <name type="scientific">Sphingobacterium tenebrionis</name>
    <dbReference type="NCBI Taxonomy" id="3111775"/>
    <lineage>
        <taxon>Bacteria</taxon>
        <taxon>Pseudomonadati</taxon>
        <taxon>Bacteroidota</taxon>
        <taxon>Sphingobacteriia</taxon>
        <taxon>Sphingobacteriales</taxon>
        <taxon>Sphingobacteriaceae</taxon>
        <taxon>Sphingobacterium</taxon>
    </lineage>
</organism>
<dbReference type="RefSeq" id="WP_262708800.1">
    <property type="nucleotide sequence ID" value="NZ_JAYLLN010000020.1"/>
</dbReference>
<protein>
    <submittedName>
        <fullName evidence="1">Uncharacterized protein</fullName>
    </submittedName>
</protein>
<gene>
    <name evidence="1" type="ORF">VJ786_09560</name>
</gene>
<comment type="caution">
    <text evidence="1">The sequence shown here is derived from an EMBL/GenBank/DDBJ whole genome shotgun (WGS) entry which is preliminary data.</text>
</comment>